<keyword evidence="2" id="KW-1185">Reference proteome</keyword>
<reference evidence="1" key="1">
    <citation type="submission" date="2019-09" db="EMBL/GenBank/DDBJ databases">
        <title>Draft genome information of white flower Hibiscus syriacus.</title>
        <authorList>
            <person name="Kim Y.-M."/>
        </authorList>
    </citation>
    <scope>NUCLEOTIDE SEQUENCE [LARGE SCALE GENOMIC DNA]</scope>
    <source>
        <strain evidence="1">YM2019G1</strain>
    </source>
</reference>
<name>A0A6A2X3W7_HIBSY</name>
<evidence type="ECO:0000313" key="2">
    <source>
        <dbReference type="Proteomes" id="UP000436088"/>
    </source>
</evidence>
<accession>A0A6A2X3W7</accession>
<proteinExistence type="predicted"/>
<dbReference type="AlphaFoldDB" id="A0A6A2X3W7"/>
<organism evidence="1 2">
    <name type="scientific">Hibiscus syriacus</name>
    <name type="common">Rose of Sharon</name>
    <dbReference type="NCBI Taxonomy" id="106335"/>
    <lineage>
        <taxon>Eukaryota</taxon>
        <taxon>Viridiplantae</taxon>
        <taxon>Streptophyta</taxon>
        <taxon>Embryophyta</taxon>
        <taxon>Tracheophyta</taxon>
        <taxon>Spermatophyta</taxon>
        <taxon>Magnoliopsida</taxon>
        <taxon>eudicotyledons</taxon>
        <taxon>Gunneridae</taxon>
        <taxon>Pentapetalae</taxon>
        <taxon>rosids</taxon>
        <taxon>malvids</taxon>
        <taxon>Malvales</taxon>
        <taxon>Malvaceae</taxon>
        <taxon>Malvoideae</taxon>
        <taxon>Hibiscus</taxon>
    </lineage>
</organism>
<dbReference type="EMBL" id="VEPZ02001762">
    <property type="protein sequence ID" value="KAE8656626.1"/>
    <property type="molecule type" value="Genomic_DNA"/>
</dbReference>
<protein>
    <submittedName>
        <fullName evidence="1">Uncharacterized protein</fullName>
    </submittedName>
</protein>
<gene>
    <name evidence="1" type="ORF">F3Y22_tig00116997pilonHSYRG00067</name>
</gene>
<evidence type="ECO:0000313" key="1">
    <source>
        <dbReference type="EMBL" id="KAE8656626.1"/>
    </source>
</evidence>
<dbReference type="Proteomes" id="UP000436088">
    <property type="component" value="Unassembled WGS sequence"/>
</dbReference>
<comment type="caution">
    <text evidence="1">The sequence shown here is derived from an EMBL/GenBank/DDBJ whole genome shotgun (WGS) entry which is preliminary data.</text>
</comment>
<dbReference type="PANTHER" id="PTHR46503">
    <property type="entry name" value="INTER-ALPHA-TRYPSIN INHIBITOR HEAVY CHAIN-LIKE PROTEIN"/>
    <property type="match status" value="1"/>
</dbReference>
<dbReference type="PANTHER" id="PTHR46503:SF9">
    <property type="entry name" value="INTER ALPHA-TRYPSIN INHIBITOR, HEAVY CHAIN-LIKE PROTEIN"/>
    <property type="match status" value="1"/>
</dbReference>
<sequence>MESNLEVACSRSRWVFGSWNSCLLVAKISLQTSFPSEYTRLVLLQTDSGKKVPNSTVLPSKGEPTGPKMILLGRLGVGFGNLTATAKNIPPGVEEPKSPKGAYILVNVASKFQLLLHVA</sequence>